<gene>
    <name evidence="1" type="ORF">B5807_06254</name>
</gene>
<dbReference type="AlphaFoldDB" id="A0A1Y2M1X7"/>
<evidence type="ECO:0000313" key="2">
    <source>
        <dbReference type="Proteomes" id="UP000193240"/>
    </source>
</evidence>
<dbReference type="EMBL" id="KZ107843">
    <property type="protein sequence ID" value="OSS49809.1"/>
    <property type="molecule type" value="Genomic_DNA"/>
</dbReference>
<keyword evidence="2" id="KW-1185">Reference proteome</keyword>
<organism evidence="1 2">
    <name type="scientific">Epicoccum nigrum</name>
    <name type="common">Soil fungus</name>
    <name type="synonym">Epicoccum purpurascens</name>
    <dbReference type="NCBI Taxonomy" id="105696"/>
    <lineage>
        <taxon>Eukaryota</taxon>
        <taxon>Fungi</taxon>
        <taxon>Dikarya</taxon>
        <taxon>Ascomycota</taxon>
        <taxon>Pezizomycotina</taxon>
        <taxon>Dothideomycetes</taxon>
        <taxon>Pleosporomycetidae</taxon>
        <taxon>Pleosporales</taxon>
        <taxon>Pleosporineae</taxon>
        <taxon>Didymellaceae</taxon>
        <taxon>Epicoccum</taxon>
    </lineage>
</organism>
<dbReference type="InParanoid" id="A0A1Y2M1X7"/>
<dbReference type="Proteomes" id="UP000193240">
    <property type="component" value="Unassembled WGS sequence"/>
</dbReference>
<evidence type="ECO:0000313" key="1">
    <source>
        <dbReference type="EMBL" id="OSS49809.1"/>
    </source>
</evidence>
<name>A0A1Y2M1X7_EPING</name>
<sequence>MTMPAMAPLESPELDFVVSSVAPEEVEVGEADADADAEGVDDAVEAVVVGVAAEEAMDVELMVAELTELESEPPSTWARCTMPTLEVQQSVDEPQHHRSLVAVPSQGVMGVFPTTFLVCWQTFRHSVAVTSLLVQKSTHWDGSALLWYLDLVYTHV</sequence>
<reference evidence="1 2" key="1">
    <citation type="journal article" date="2017" name="Genome Announc.">
        <title>Genome sequence of the saprophytic ascomycete Epicoccum nigrum ICMP 19927 strain isolated from New Zealand.</title>
        <authorList>
            <person name="Fokin M."/>
            <person name="Fleetwood D."/>
            <person name="Weir B.S."/>
            <person name="Villas-Boas S.G."/>
        </authorList>
    </citation>
    <scope>NUCLEOTIDE SEQUENCE [LARGE SCALE GENOMIC DNA]</scope>
    <source>
        <strain evidence="1 2">ICMP 19927</strain>
    </source>
</reference>
<proteinExistence type="predicted"/>
<protein>
    <submittedName>
        <fullName evidence="1">Uncharacterized protein</fullName>
    </submittedName>
</protein>
<accession>A0A1Y2M1X7</accession>